<organism evidence="1 2">
    <name type="scientific">Rhinolophus ferrumequinum</name>
    <name type="common">Greater horseshoe bat</name>
    <dbReference type="NCBI Taxonomy" id="59479"/>
    <lineage>
        <taxon>Eukaryota</taxon>
        <taxon>Metazoa</taxon>
        <taxon>Chordata</taxon>
        <taxon>Craniata</taxon>
        <taxon>Vertebrata</taxon>
        <taxon>Euteleostomi</taxon>
        <taxon>Mammalia</taxon>
        <taxon>Eutheria</taxon>
        <taxon>Laurasiatheria</taxon>
        <taxon>Chiroptera</taxon>
        <taxon>Yinpterochiroptera</taxon>
        <taxon>Rhinolophoidea</taxon>
        <taxon>Rhinolophidae</taxon>
        <taxon>Rhinolophinae</taxon>
        <taxon>Rhinolophus</taxon>
    </lineage>
</organism>
<sequence>MAQSPSLWLRNLQDWLKSSCACLGAIAKRLNLALWSQEKCVLGDRHRDILIVQGQPVASGRLALSCCDNRITSLTSRQRQQRAFSSYWSHLSLQPRSHKCFSSSGGQERGELVWYCREGEGMWGLLPGLLLKSPMALLSAGPA</sequence>
<dbReference type="EMBL" id="JACAGC010000008">
    <property type="protein sequence ID" value="KAF6351577.1"/>
    <property type="molecule type" value="Genomic_DNA"/>
</dbReference>
<name>A0A7J7XPE3_RHIFE</name>
<comment type="caution">
    <text evidence="1">The sequence shown here is derived from an EMBL/GenBank/DDBJ whole genome shotgun (WGS) entry which is preliminary data.</text>
</comment>
<gene>
    <name evidence="1" type="ORF">mRhiFer1_010098</name>
</gene>
<protein>
    <submittedName>
        <fullName evidence="1">Uncharacterized protein</fullName>
    </submittedName>
</protein>
<dbReference type="Proteomes" id="UP000585614">
    <property type="component" value="Unassembled WGS sequence"/>
</dbReference>
<evidence type="ECO:0000313" key="2">
    <source>
        <dbReference type="Proteomes" id="UP000585614"/>
    </source>
</evidence>
<accession>A0A7J7XPE3</accession>
<dbReference type="AlphaFoldDB" id="A0A7J7XPE3"/>
<proteinExistence type="predicted"/>
<evidence type="ECO:0000313" key="1">
    <source>
        <dbReference type="EMBL" id="KAF6351577.1"/>
    </source>
</evidence>
<reference evidence="1 2" key="1">
    <citation type="journal article" date="2020" name="Nature">
        <title>Six reference-quality genomes reveal evolution of bat adaptations.</title>
        <authorList>
            <person name="Jebb D."/>
            <person name="Huang Z."/>
            <person name="Pippel M."/>
            <person name="Hughes G.M."/>
            <person name="Lavrichenko K."/>
            <person name="Devanna P."/>
            <person name="Winkler S."/>
            <person name="Jermiin L.S."/>
            <person name="Skirmuntt E.C."/>
            <person name="Katzourakis A."/>
            <person name="Burkitt-Gray L."/>
            <person name="Ray D.A."/>
            <person name="Sullivan K.A.M."/>
            <person name="Roscito J.G."/>
            <person name="Kirilenko B.M."/>
            <person name="Davalos L.M."/>
            <person name="Corthals A.P."/>
            <person name="Power M.L."/>
            <person name="Jones G."/>
            <person name="Ransome R.D."/>
            <person name="Dechmann D.K.N."/>
            <person name="Locatelli A.G."/>
            <person name="Puechmaille S.J."/>
            <person name="Fedrigo O."/>
            <person name="Jarvis E.D."/>
            <person name="Hiller M."/>
            <person name="Vernes S.C."/>
            <person name="Myers E.W."/>
            <person name="Teeling E.C."/>
        </authorList>
    </citation>
    <scope>NUCLEOTIDE SEQUENCE [LARGE SCALE GENOMIC DNA]</scope>
    <source>
        <strain evidence="1">MRhiFer1</strain>
        <tissue evidence="1">Lung</tissue>
    </source>
</reference>